<dbReference type="InterPro" id="IPR038297">
    <property type="entry name" value="CcmH/CycL/NrfF/Ccl2_sf"/>
</dbReference>
<feature type="transmembrane region" description="Helical" evidence="9">
    <location>
        <begin position="102"/>
        <end position="120"/>
    </location>
</feature>
<keyword evidence="5 9" id="KW-0732">Signal</keyword>
<keyword evidence="9" id="KW-0812">Transmembrane</keyword>
<feature type="domain" description="CcmH/CycL/Ccl2/NrfF N-terminal" evidence="10">
    <location>
        <begin position="7"/>
        <end position="147"/>
    </location>
</feature>
<evidence type="ECO:0000313" key="12">
    <source>
        <dbReference type="Proteomes" id="UP001155500"/>
    </source>
</evidence>
<dbReference type="GO" id="GO:0017004">
    <property type="term" value="P:cytochrome complex assembly"/>
    <property type="evidence" value="ECO:0007669"/>
    <property type="project" value="UniProtKB-KW"/>
</dbReference>
<evidence type="ECO:0000256" key="1">
    <source>
        <dbReference type="ARBA" id="ARBA00004418"/>
    </source>
</evidence>
<dbReference type="InterPro" id="IPR005616">
    <property type="entry name" value="CcmH/CycL/Ccl2/NrfF_N"/>
</dbReference>
<evidence type="ECO:0000256" key="4">
    <source>
        <dbReference type="ARBA" id="ARBA00022723"/>
    </source>
</evidence>
<sequence>MKKLTALFCLLFSFPLWASIDVLDFDSAQQQQDYHSLTQQLRCPQCQNNNIADSNATIAVDMRHKVLELLKQGQSKQEVVDYMVQRYGNFVSYDPPITASTLILWIAPILLIGLGILLVFKKSRHTSNPSSTTELNLEQQQRLANILKNEEKQ</sequence>
<evidence type="ECO:0000256" key="9">
    <source>
        <dbReference type="RuleBase" id="RU364112"/>
    </source>
</evidence>
<dbReference type="AlphaFoldDB" id="A0A9X4SQT6"/>
<keyword evidence="7" id="KW-0574">Periplasm</keyword>
<reference evidence="11" key="1">
    <citation type="submission" date="2016-03" db="EMBL/GenBank/DDBJ databases">
        <title>Co-evolution between Pasteurellaceae and their hosts.</title>
        <authorList>
            <person name="Hansen M.J."/>
            <person name="Bojesen A.M."/>
            <person name="Planet P."/>
        </authorList>
    </citation>
    <scope>NUCLEOTIDE SEQUENCE</scope>
    <source>
        <strain evidence="11">146/S8/89</strain>
    </source>
</reference>
<evidence type="ECO:0000256" key="5">
    <source>
        <dbReference type="ARBA" id="ARBA00022729"/>
    </source>
</evidence>
<comment type="similarity">
    <text evidence="2 9">Belongs to the CcmH/CycL/Ccl2/NrfF family.</text>
</comment>
<evidence type="ECO:0000259" key="10">
    <source>
        <dbReference type="Pfam" id="PF03918"/>
    </source>
</evidence>
<keyword evidence="9" id="KW-0472">Membrane</keyword>
<keyword evidence="6" id="KW-0201">Cytochrome c-type biogenesis</keyword>
<comment type="subcellular location">
    <subcellularLocation>
        <location evidence="1">Periplasm</location>
    </subcellularLocation>
</comment>
<dbReference type="Proteomes" id="UP001155500">
    <property type="component" value="Unassembled WGS sequence"/>
</dbReference>
<name>A0A9X4SQT6_9PAST</name>
<comment type="caution">
    <text evidence="11">The sequence shown here is derived from an EMBL/GenBank/DDBJ whole genome shotgun (WGS) entry which is preliminary data.</text>
</comment>
<keyword evidence="4 9" id="KW-0479">Metal-binding</keyword>
<dbReference type="FunFam" id="1.10.8.640:FF:000001">
    <property type="entry name" value="Cytochrome c-type biogenesis protein"/>
    <property type="match status" value="1"/>
</dbReference>
<dbReference type="Pfam" id="PF03918">
    <property type="entry name" value="CcmH"/>
    <property type="match status" value="1"/>
</dbReference>
<evidence type="ECO:0000256" key="6">
    <source>
        <dbReference type="ARBA" id="ARBA00022748"/>
    </source>
</evidence>
<dbReference type="EMBL" id="LWID01000001">
    <property type="protein sequence ID" value="MDG6895751.1"/>
    <property type="molecule type" value="Genomic_DNA"/>
</dbReference>
<dbReference type="RefSeq" id="WP_279573122.1">
    <property type="nucleotide sequence ID" value="NZ_LWID01000001.1"/>
</dbReference>
<keyword evidence="12" id="KW-1185">Reference proteome</keyword>
<evidence type="ECO:0000256" key="2">
    <source>
        <dbReference type="ARBA" id="ARBA00010342"/>
    </source>
</evidence>
<dbReference type="GO" id="GO:0042597">
    <property type="term" value="C:periplasmic space"/>
    <property type="evidence" value="ECO:0007669"/>
    <property type="project" value="UniProtKB-SubCell"/>
</dbReference>
<accession>A0A9X4SQT6</accession>
<keyword evidence="8 9" id="KW-0408">Iron</keyword>
<evidence type="ECO:0000256" key="3">
    <source>
        <dbReference type="ARBA" id="ARBA00022617"/>
    </source>
</evidence>
<dbReference type="GO" id="GO:0005886">
    <property type="term" value="C:plasma membrane"/>
    <property type="evidence" value="ECO:0007669"/>
    <property type="project" value="TreeGrafter"/>
</dbReference>
<comment type="function">
    <text evidence="9">Possible subunit of a heme lyase.</text>
</comment>
<evidence type="ECO:0000313" key="11">
    <source>
        <dbReference type="EMBL" id="MDG6895751.1"/>
    </source>
</evidence>
<evidence type="ECO:0000256" key="8">
    <source>
        <dbReference type="ARBA" id="ARBA00023004"/>
    </source>
</evidence>
<proteinExistence type="inferred from homology"/>
<dbReference type="GO" id="GO:0046872">
    <property type="term" value="F:metal ion binding"/>
    <property type="evidence" value="ECO:0007669"/>
    <property type="project" value="UniProtKB-KW"/>
</dbReference>
<organism evidence="11 12">
    <name type="scientific">Volucribacter amazonae</name>
    <dbReference type="NCBI Taxonomy" id="256731"/>
    <lineage>
        <taxon>Bacteria</taxon>
        <taxon>Pseudomonadati</taxon>
        <taxon>Pseudomonadota</taxon>
        <taxon>Gammaproteobacteria</taxon>
        <taxon>Pasteurellales</taxon>
        <taxon>Pasteurellaceae</taxon>
        <taxon>Volucribacter</taxon>
    </lineage>
</organism>
<dbReference type="CDD" id="cd16378">
    <property type="entry name" value="CcmH_N"/>
    <property type="match status" value="1"/>
</dbReference>
<keyword evidence="3 9" id="KW-0349">Heme</keyword>
<dbReference type="PANTHER" id="PTHR47870">
    <property type="entry name" value="CYTOCHROME C-TYPE BIOGENESIS PROTEIN CCMH"/>
    <property type="match status" value="1"/>
</dbReference>
<dbReference type="InterPro" id="IPR051263">
    <property type="entry name" value="C-type_cytochrome_biogenesis"/>
</dbReference>
<evidence type="ECO:0000256" key="7">
    <source>
        <dbReference type="ARBA" id="ARBA00022764"/>
    </source>
</evidence>
<gene>
    <name evidence="11" type="ORF">A6A20_08970</name>
</gene>
<feature type="chain" id="PRO_5041017287" description="Cytochrome c-type biogenesis protein" evidence="9">
    <location>
        <begin position="19"/>
        <end position="153"/>
    </location>
</feature>
<dbReference type="PANTHER" id="PTHR47870:SF1">
    <property type="entry name" value="CYTOCHROME C-TYPE BIOGENESIS PROTEIN CCMH"/>
    <property type="match status" value="1"/>
</dbReference>
<protein>
    <recommendedName>
        <fullName evidence="9">Cytochrome c-type biogenesis protein</fullName>
    </recommendedName>
</protein>
<keyword evidence="9" id="KW-1133">Transmembrane helix</keyword>
<feature type="signal peptide" evidence="9">
    <location>
        <begin position="1"/>
        <end position="18"/>
    </location>
</feature>
<dbReference type="Gene3D" id="1.10.8.640">
    <property type="entry name" value="Cytochrome C biogenesis protein"/>
    <property type="match status" value="1"/>
</dbReference>